<comment type="caution">
    <text evidence="3">The sequence shown here is derived from an EMBL/GenBank/DDBJ whole genome shotgun (WGS) entry which is preliminary data.</text>
</comment>
<keyword evidence="1" id="KW-0106">Calcium</keyword>
<name>A0ABP0HM52_9DINO</name>
<reference evidence="3 4" key="1">
    <citation type="submission" date="2024-02" db="EMBL/GenBank/DDBJ databases">
        <authorList>
            <person name="Chen Y."/>
            <person name="Shah S."/>
            <person name="Dougan E. K."/>
            <person name="Thang M."/>
            <person name="Chan C."/>
        </authorList>
    </citation>
    <scope>NUCLEOTIDE SEQUENCE [LARGE SCALE GENOMIC DNA]</scope>
</reference>
<keyword evidence="4" id="KW-1185">Reference proteome</keyword>
<evidence type="ECO:0000313" key="3">
    <source>
        <dbReference type="EMBL" id="CAK8991316.1"/>
    </source>
</evidence>
<feature type="domain" description="EF-hand" evidence="2">
    <location>
        <begin position="33"/>
        <end position="68"/>
    </location>
</feature>
<sequence>MLTPQSTSGNTAIESASADKDVATLKQVQAKQKQVEALQQIFQEIDRDQENEVSFEDVKTAIASGELADFLESIGISTNDVWTGGRLGWAQCLRTSRTLSPSDTTFKRYERDATCGVGVFPVFCVCVMVF</sequence>
<evidence type="ECO:0000313" key="4">
    <source>
        <dbReference type="Proteomes" id="UP001642484"/>
    </source>
</evidence>
<evidence type="ECO:0000256" key="1">
    <source>
        <dbReference type="ARBA" id="ARBA00022837"/>
    </source>
</evidence>
<dbReference type="EMBL" id="CAXAMN010000891">
    <property type="protein sequence ID" value="CAK8991316.1"/>
    <property type="molecule type" value="Genomic_DNA"/>
</dbReference>
<dbReference type="PROSITE" id="PS50222">
    <property type="entry name" value="EF_HAND_2"/>
    <property type="match status" value="1"/>
</dbReference>
<dbReference type="Proteomes" id="UP001642484">
    <property type="component" value="Unassembled WGS sequence"/>
</dbReference>
<evidence type="ECO:0000259" key="2">
    <source>
        <dbReference type="PROSITE" id="PS50222"/>
    </source>
</evidence>
<gene>
    <name evidence="3" type="ORF">CCMP2556_LOCUS2410</name>
</gene>
<dbReference type="InterPro" id="IPR002048">
    <property type="entry name" value="EF_hand_dom"/>
</dbReference>
<organism evidence="3 4">
    <name type="scientific">Durusdinium trenchii</name>
    <dbReference type="NCBI Taxonomy" id="1381693"/>
    <lineage>
        <taxon>Eukaryota</taxon>
        <taxon>Sar</taxon>
        <taxon>Alveolata</taxon>
        <taxon>Dinophyceae</taxon>
        <taxon>Suessiales</taxon>
        <taxon>Symbiodiniaceae</taxon>
        <taxon>Durusdinium</taxon>
    </lineage>
</organism>
<protein>
    <recommendedName>
        <fullName evidence="2">EF-hand domain-containing protein</fullName>
    </recommendedName>
</protein>
<dbReference type="PROSITE" id="PS00018">
    <property type="entry name" value="EF_HAND_1"/>
    <property type="match status" value="1"/>
</dbReference>
<proteinExistence type="predicted"/>
<dbReference type="Gene3D" id="1.10.238.10">
    <property type="entry name" value="EF-hand"/>
    <property type="match status" value="1"/>
</dbReference>
<dbReference type="SUPFAM" id="SSF47473">
    <property type="entry name" value="EF-hand"/>
    <property type="match status" value="1"/>
</dbReference>
<accession>A0ABP0HM52</accession>
<dbReference type="InterPro" id="IPR018247">
    <property type="entry name" value="EF_Hand_1_Ca_BS"/>
</dbReference>
<dbReference type="InterPro" id="IPR011992">
    <property type="entry name" value="EF-hand-dom_pair"/>
</dbReference>